<name>A0A8H5NFC7_9HYPO</name>
<accession>A0A8H5NFC7</accession>
<dbReference type="Proteomes" id="UP000582016">
    <property type="component" value="Unassembled WGS sequence"/>
</dbReference>
<proteinExistence type="predicted"/>
<evidence type="ECO:0000256" key="1">
    <source>
        <dbReference type="SAM" id="MobiDB-lite"/>
    </source>
</evidence>
<comment type="caution">
    <text evidence="2">The sequence shown here is derived from an EMBL/GenBank/DDBJ whole genome shotgun (WGS) entry which is preliminary data.</text>
</comment>
<dbReference type="EMBL" id="JAAOAQ010000171">
    <property type="protein sequence ID" value="KAF5563229.1"/>
    <property type="molecule type" value="Genomic_DNA"/>
</dbReference>
<reference evidence="2 3" key="1">
    <citation type="submission" date="2020-05" db="EMBL/GenBank/DDBJ databases">
        <title>Identification and distribution of gene clusters putatively required for synthesis of sphingolipid metabolism inhibitors in phylogenetically diverse species of the filamentous fungus Fusarium.</title>
        <authorList>
            <person name="Kim H.-S."/>
            <person name="Busman M."/>
            <person name="Brown D.W."/>
            <person name="Divon H."/>
            <person name="Uhlig S."/>
            <person name="Proctor R.H."/>
        </authorList>
    </citation>
    <scope>NUCLEOTIDE SEQUENCE [LARGE SCALE GENOMIC DNA]</scope>
    <source>
        <strain evidence="2 3">NRRL 13617</strain>
    </source>
</reference>
<keyword evidence="3" id="KW-1185">Reference proteome</keyword>
<feature type="region of interest" description="Disordered" evidence="1">
    <location>
        <begin position="198"/>
        <end position="224"/>
    </location>
</feature>
<dbReference type="OrthoDB" id="4991298at2759"/>
<dbReference type="AlphaFoldDB" id="A0A8H5NFC7"/>
<organism evidence="2 3">
    <name type="scientific">Fusarium phyllophilum</name>
    <dbReference type="NCBI Taxonomy" id="47803"/>
    <lineage>
        <taxon>Eukaryota</taxon>
        <taxon>Fungi</taxon>
        <taxon>Dikarya</taxon>
        <taxon>Ascomycota</taxon>
        <taxon>Pezizomycotina</taxon>
        <taxon>Sordariomycetes</taxon>
        <taxon>Hypocreomycetidae</taxon>
        <taxon>Hypocreales</taxon>
        <taxon>Nectriaceae</taxon>
        <taxon>Fusarium</taxon>
        <taxon>Fusarium fujikuroi species complex</taxon>
    </lineage>
</organism>
<gene>
    <name evidence="2" type="ORF">FPHYL_5328</name>
</gene>
<sequence>MAQVPTSTIEMTLKDNNEPTNGYILVDVDSTTPNPQKKTPYSNYVHKDGRVLMCLYNYKKDDPTPKEQALRWTDIMAASCVQAISPSTRLPILDGITSIWRINIARDNTQTHKIIDMLRRIHKSTGGPFEITPAADDLFFALLESDHGRGVASLLIDYSWMFSFKTITSAIVFPVLSGPGLPSFYWRLEPVAERLPPELVSSPSKKQARKHRKAMSRASIDSST</sequence>
<feature type="compositionally biased region" description="Basic residues" evidence="1">
    <location>
        <begin position="206"/>
        <end position="215"/>
    </location>
</feature>
<evidence type="ECO:0000313" key="3">
    <source>
        <dbReference type="Proteomes" id="UP000582016"/>
    </source>
</evidence>
<evidence type="ECO:0000313" key="2">
    <source>
        <dbReference type="EMBL" id="KAF5563229.1"/>
    </source>
</evidence>
<protein>
    <submittedName>
        <fullName evidence="2">Uncharacterized protein</fullName>
    </submittedName>
</protein>